<reference evidence="2" key="1">
    <citation type="journal article" date="2017" name="Nat. Microbiol.">
        <title>Global analysis of biosynthetic gene clusters reveals vast potential of secondary metabolite production in Penicillium species.</title>
        <authorList>
            <person name="Nielsen J.C."/>
            <person name="Grijseels S."/>
            <person name="Prigent S."/>
            <person name="Ji B."/>
            <person name="Dainat J."/>
            <person name="Nielsen K.F."/>
            <person name="Frisvad J.C."/>
            <person name="Workman M."/>
            <person name="Nielsen J."/>
        </authorList>
    </citation>
    <scope>NUCLEOTIDE SEQUENCE [LARGE SCALE GENOMIC DNA]</scope>
    <source>
        <strain evidence="2">IBT 4502</strain>
    </source>
</reference>
<sequence length="199" mass="23029">MTWALFMRKQASSRMCCRAASREFAGLQRRVSISRWSSLIDVAERRIPATDDHQLELLTELQERRIIRAHRQEAVRDEANSLMRVVCMIVGRSADDHQGLSHHLTWISELHMRALFVEMFTILAEEEMDGGLEADIWLAEARPIPVPNDEQLEQLAQLRVRATERAERHDWTHRTSSRAINHVNTAMATLENCYQMQAA</sequence>
<dbReference type="AlphaFoldDB" id="A0A1V6NYQ1"/>
<organism evidence="1 2">
    <name type="scientific">Penicillium polonicum</name>
    <dbReference type="NCBI Taxonomy" id="60169"/>
    <lineage>
        <taxon>Eukaryota</taxon>
        <taxon>Fungi</taxon>
        <taxon>Dikarya</taxon>
        <taxon>Ascomycota</taxon>
        <taxon>Pezizomycotina</taxon>
        <taxon>Eurotiomycetes</taxon>
        <taxon>Eurotiomycetidae</taxon>
        <taxon>Eurotiales</taxon>
        <taxon>Aspergillaceae</taxon>
        <taxon>Penicillium</taxon>
    </lineage>
</organism>
<protein>
    <submittedName>
        <fullName evidence="1">Uncharacterized protein</fullName>
    </submittedName>
</protein>
<name>A0A1V6NYQ1_PENPO</name>
<keyword evidence="2" id="KW-1185">Reference proteome</keyword>
<proteinExistence type="predicted"/>
<dbReference type="Proteomes" id="UP000191408">
    <property type="component" value="Unassembled WGS sequence"/>
</dbReference>
<gene>
    <name evidence="1" type="ORF">PENPOL_c002G03106</name>
</gene>
<comment type="caution">
    <text evidence="1">The sequence shown here is derived from an EMBL/GenBank/DDBJ whole genome shotgun (WGS) entry which is preliminary data.</text>
</comment>
<evidence type="ECO:0000313" key="1">
    <source>
        <dbReference type="EMBL" id="OQD69863.1"/>
    </source>
</evidence>
<dbReference type="OrthoDB" id="10429718at2759"/>
<dbReference type="EMBL" id="MDYM01000002">
    <property type="protein sequence ID" value="OQD69863.1"/>
    <property type="molecule type" value="Genomic_DNA"/>
</dbReference>
<accession>A0A1V6NYQ1</accession>
<evidence type="ECO:0000313" key="2">
    <source>
        <dbReference type="Proteomes" id="UP000191408"/>
    </source>
</evidence>